<reference evidence="2" key="1">
    <citation type="journal article" date="2015" name="Nature">
        <title>Complex archaea that bridge the gap between prokaryotes and eukaryotes.</title>
        <authorList>
            <person name="Spang A."/>
            <person name="Saw J.H."/>
            <person name="Jorgensen S.L."/>
            <person name="Zaremba-Niedzwiedzka K."/>
            <person name="Martijn J."/>
            <person name="Lind A.E."/>
            <person name="van Eijk R."/>
            <person name="Schleper C."/>
            <person name="Guy L."/>
            <person name="Ettema T.J."/>
        </authorList>
    </citation>
    <scope>NUCLEOTIDE SEQUENCE</scope>
</reference>
<accession>A0A0F9G3F5</accession>
<feature type="region of interest" description="Disordered" evidence="1">
    <location>
        <begin position="401"/>
        <end position="428"/>
    </location>
</feature>
<comment type="caution">
    <text evidence="2">The sequence shown here is derived from an EMBL/GenBank/DDBJ whole genome shotgun (WGS) entry which is preliminary data.</text>
</comment>
<gene>
    <name evidence="2" type="ORF">LCGC14_2231380</name>
</gene>
<evidence type="ECO:0000256" key="1">
    <source>
        <dbReference type="SAM" id="MobiDB-lite"/>
    </source>
</evidence>
<dbReference type="EMBL" id="LAZR01030026">
    <property type="protein sequence ID" value="KKL57842.1"/>
    <property type="molecule type" value="Genomic_DNA"/>
</dbReference>
<name>A0A0F9G3F5_9ZZZZ</name>
<protein>
    <submittedName>
        <fullName evidence="2">Uncharacterized protein</fullName>
    </submittedName>
</protein>
<evidence type="ECO:0000313" key="2">
    <source>
        <dbReference type="EMBL" id="KKL57842.1"/>
    </source>
</evidence>
<sequence>MQSEIKRCQNCKQEFTIEPDDFVFYEKIDVPPPTWCPECRLIRRLCFNNQRSLYKRECNLCKNATISMYSSDAPFPVYCPRCWWSDDWDPMEYGREYDFSKSLLEQIRELQLVTPVPALSTRHQTLTNSEYVNMAHNLKNCYLLFNSDYDEGCAYGSEVENSEDSFDMMMAESCHLSYESINCIKCYRTFFSVDCKDSQDIWFSRNLVNCTNCFGCTNLRNKKYYIFNEPHTEEEYLEKLKEFNLGSKKSIQTAKEKALELHMKFPRKFMHGSHNVDVSGDYVHNSKDVHNTFIGTGSEHCRYCMWLIIKGNKDCYDFTQFGENTQNVYETVGSGINLNNVKFSAICVGDVHNVEYTQHCFGGAYLLACIGLRNKQHCILNKQYSKESFDKLRAWLRMSGVSTPPYPRSPPPRRTPSRPSSCRPWCRS</sequence>
<feature type="compositionally biased region" description="Pro residues" evidence="1">
    <location>
        <begin position="404"/>
        <end position="414"/>
    </location>
</feature>
<feature type="non-terminal residue" evidence="2">
    <location>
        <position position="428"/>
    </location>
</feature>
<dbReference type="AlphaFoldDB" id="A0A0F9G3F5"/>
<organism evidence="2">
    <name type="scientific">marine sediment metagenome</name>
    <dbReference type="NCBI Taxonomy" id="412755"/>
    <lineage>
        <taxon>unclassified sequences</taxon>
        <taxon>metagenomes</taxon>
        <taxon>ecological metagenomes</taxon>
    </lineage>
</organism>
<feature type="compositionally biased region" description="Low complexity" evidence="1">
    <location>
        <begin position="417"/>
        <end position="428"/>
    </location>
</feature>
<proteinExistence type="predicted"/>